<dbReference type="Gene3D" id="1.20.140.150">
    <property type="match status" value="1"/>
</dbReference>
<feature type="transmembrane region" description="Helical" evidence="5">
    <location>
        <begin position="104"/>
        <end position="125"/>
    </location>
</feature>
<dbReference type="EMBL" id="GBGP01000142">
    <property type="protein sequence ID" value="JAC85043.1"/>
    <property type="molecule type" value="mRNA"/>
</dbReference>
<proteinExistence type="evidence at transcript level"/>
<feature type="transmembrane region" description="Helical" evidence="5">
    <location>
        <begin position="186"/>
        <end position="206"/>
    </location>
</feature>
<evidence type="ECO:0000256" key="1">
    <source>
        <dbReference type="ARBA" id="ARBA00004141"/>
    </source>
</evidence>
<evidence type="ECO:0000256" key="5">
    <source>
        <dbReference type="SAM" id="Phobius"/>
    </source>
</evidence>
<dbReference type="GO" id="GO:0016020">
    <property type="term" value="C:membrane"/>
    <property type="evidence" value="ECO:0007669"/>
    <property type="project" value="UniProtKB-SubCell"/>
</dbReference>
<keyword evidence="3 5" id="KW-1133">Transmembrane helix</keyword>
<protein>
    <submittedName>
        <fullName evidence="6">Putative cnidarian restricted protein</fullName>
    </submittedName>
</protein>
<accession>A0A069DM26</accession>
<sequence length="250" mass="29246">MGTDSEMLYHICGRIAYPVKPPVGTVRLVFFRSFTILFTLLTLILTYLSLVLQPWKIESVGERALEFGVWQICKFDFDDPPIIQCFTKFYQDAEEDMWFQAFRYMMLTGAIIQLVNLIAMIALTTFKSDKYKKPWPLFSYGFLIAGALSFVALVLFDIEFEFAFAEDARVLMDWTEETDIEEKLGYVYILAWPTVGLVWINSYLCYYTKCIEDNYNERGIHFKLLENRQLRKDHNTGFLENGNENNNGHL</sequence>
<organism evidence="6">
    <name type="scientific">Clytia hemisphaerica</name>
    <dbReference type="NCBI Taxonomy" id="252671"/>
    <lineage>
        <taxon>Eukaryota</taxon>
        <taxon>Metazoa</taxon>
        <taxon>Cnidaria</taxon>
        <taxon>Hydrozoa</taxon>
        <taxon>Hydroidolina</taxon>
        <taxon>Leptothecata</taxon>
        <taxon>Obeliida</taxon>
        <taxon>Clytiidae</taxon>
        <taxon>Clytia</taxon>
    </lineage>
</organism>
<keyword evidence="2 5" id="KW-0812">Transmembrane</keyword>
<keyword evidence="4 5" id="KW-0472">Membrane</keyword>
<evidence type="ECO:0000313" key="6">
    <source>
        <dbReference type="EMBL" id="JAC85043.1"/>
    </source>
</evidence>
<dbReference type="Pfam" id="PF00822">
    <property type="entry name" value="PMP22_Claudin"/>
    <property type="match status" value="1"/>
</dbReference>
<name>A0A069DM26_9CNID</name>
<feature type="transmembrane region" description="Helical" evidence="5">
    <location>
        <begin position="137"/>
        <end position="156"/>
    </location>
</feature>
<feature type="transmembrane region" description="Helical" evidence="5">
    <location>
        <begin position="29"/>
        <end position="50"/>
    </location>
</feature>
<dbReference type="InterPro" id="IPR004031">
    <property type="entry name" value="PMP22/EMP/MP20/Claudin"/>
</dbReference>
<comment type="subcellular location">
    <subcellularLocation>
        <location evidence="1">Membrane</location>
        <topology evidence="1">Multi-pass membrane protein</topology>
    </subcellularLocation>
</comment>
<evidence type="ECO:0000256" key="4">
    <source>
        <dbReference type="ARBA" id="ARBA00023136"/>
    </source>
</evidence>
<reference evidence="6" key="1">
    <citation type="journal article" date="2014" name="PLoS Genet.">
        <title>Differential Responses to Wnt and PCP Disruption Predict Expression and Developmental Function of Conserved and Novel Genes in a Cnidarian.</title>
        <authorList>
            <person name="Lapebie P."/>
            <person name="Ruggiero A."/>
            <person name="Barreau C."/>
            <person name="Chevalier S."/>
            <person name="Chang P."/>
            <person name="Dru P."/>
            <person name="Houliston E."/>
            <person name="Momose T."/>
        </authorList>
    </citation>
    <scope>NUCLEOTIDE SEQUENCE</scope>
</reference>
<evidence type="ECO:0000256" key="2">
    <source>
        <dbReference type="ARBA" id="ARBA00022692"/>
    </source>
</evidence>
<dbReference type="AlphaFoldDB" id="A0A069DM26"/>
<evidence type="ECO:0000256" key="3">
    <source>
        <dbReference type="ARBA" id="ARBA00022989"/>
    </source>
</evidence>